<dbReference type="WBParaSite" id="nRc.2.0.1.t13135-RA">
    <property type="protein sequence ID" value="nRc.2.0.1.t13135-RA"/>
    <property type="gene ID" value="nRc.2.0.1.g13135"/>
</dbReference>
<proteinExistence type="predicted"/>
<keyword evidence="1" id="KW-1133">Transmembrane helix</keyword>
<keyword evidence="1" id="KW-0812">Transmembrane</keyword>
<reference evidence="3" key="1">
    <citation type="submission" date="2022-11" db="UniProtKB">
        <authorList>
            <consortium name="WormBaseParasite"/>
        </authorList>
    </citation>
    <scope>IDENTIFICATION</scope>
</reference>
<protein>
    <submittedName>
        <fullName evidence="3">Uncharacterized protein</fullName>
    </submittedName>
</protein>
<keyword evidence="2" id="KW-1185">Reference proteome</keyword>
<keyword evidence="1" id="KW-0472">Membrane</keyword>
<feature type="transmembrane region" description="Helical" evidence="1">
    <location>
        <begin position="33"/>
        <end position="52"/>
    </location>
</feature>
<evidence type="ECO:0000313" key="2">
    <source>
        <dbReference type="Proteomes" id="UP000887565"/>
    </source>
</evidence>
<dbReference type="Proteomes" id="UP000887565">
    <property type="component" value="Unplaced"/>
</dbReference>
<dbReference type="AlphaFoldDB" id="A0A915IG85"/>
<accession>A0A915IG85</accession>
<sequence length="122" mass="14250">MERWDVGDSDFWIEFFQNPFKTYDNYIQLPEPFTASLFVILAARVLLHYNIVKLKTNQDILGNILKPFVRSHLAVALQSAPRTEIESLNDKIKSYDSRSRLFLTATDLKWLKECVKSSTFEC</sequence>
<evidence type="ECO:0000256" key="1">
    <source>
        <dbReference type="SAM" id="Phobius"/>
    </source>
</evidence>
<organism evidence="2 3">
    <name type="scientific">Romanomermis culicivorax</name>
    <name type="common">Nematode worm</name>
    <dbReference type="NCBI Taxonomy" id="13658"/>
    <lineage>
        <taxon>Eukaryota</taxon>
        <taxon>Metazoa</taxon>
        <taxon>Ecdysozoa</taxon>
        <taxon>Nematoda</taxon>
        <taxon>Enoplea</taxon>
        <taxon>Dorylaimia</taxon>
        <taxon>Mermithida</taxon>
        <taxon>Mermithoidea</taxon>
        <taxon>Mermithidae</taxon>
        <taxon>Romanomermis</taxon>
    </lineage>
</organism>
<evidence type="ECO:0000313" key="3">
    <source>
        <dbReference type="WBParaSite" id="nRc.2.0.1.t13135-RA"/>
    </source>
</evidence>
<name>A0A915IG85_ROMCU</name>